<dbReference type="EMBL" id="JADIMT010000074">
    <property type="protein sequence ID" value="MBO8436621.1"/>
    <property type="molecule type" value="Genomic_DNA"/>
</dbReference>
<proteinExistence type="predicted"/>
<comment type="caution">
    <text evidence="2">The sequence shown here is derived from an EMBL/GenBank/DDBJ whole genome shotgun (WGS) entry which is preliminary data.</text>
</comment>
<keyword evidence="1" id="KW-0732">Signal</keyword>
<evidence type="ECO:0000313" key="3">
    <source>
        <dbReference type="Proteomes" id="UP000823615"/>
    </source>
</evidence>
<evidence type="ECO:0000313" key="2">
    <source>
        <dbReference type="EMBL" id="MBO8436621.1"/>
    </source>
</evidence>
<reference evidence="2" key="2">
    <citation type="journal article" date="2021" name="PeerJ">
        <title>Extensive microbial diversity within the chicken gut microbiome revealed by metagenomics and culture.</title>
        <authorList>
            <person name="Gilroy R."/>
            <person name="Ravi A."/>
            <person name="Getino M."/>
            <person name="Pursley I."/>
            <person name="Horton D.L."/>
            <person name="Alikhan N.F."/>
            <person name="Baker D."/>
            <person name="Gharbi K."/>
            <person name="Hall N."/>
            <person name="Watson M."/>
            <person name="Adriaenssens E.M."/>
            <person name="Foster-Nyarko E."/>
            <person name="Jarju S."/>
            <person name="Secka A."/>
            <person name="Antonio M."/>
            <person name="Oren A."/>
            <person name="Chaudhuri R.R."/>
            <person name="La Ragione R."/>
            <person name="Hildebrand F."/>
            <person name="Pallen M.J."/>
        </authorList>
    </citation>
    <scope>NUCLEOTIDE SEQUENCE</scope>
    <source>
        <strain evidence="2">7293</strain>
    </source>
</reference>
<name>A0A9D9E1T6_9SPIO</name>
<feature type="signal peptide" evidence="1">
    <location>
        <begin position="1"/>
        <end position="23"/>
    </location>
</feature>
<dbReference type="CDD" id="cd06325">
    <property type="entry name" value="PBP1_ABC_unchar_transporter"/>
    <property type="match status" value="1"/>
</dbReference>
<dbReference type="PANTHER" id="PTHR35271:SF1">
    <property type="entry name" value="ABC TRANSPORTER, SUBSTRATE-BINDING LIPOPROTEIN"/>
    <property type="match status" value="1"/>
</dbReference>
<evidence type="ECO:0000256" key="1">
    <source>
        <dbReference type="SAM" id="SignalP"/>
    </source>
</evidence>
<dbReference type="Gene3D" id="3.40.50.2300">
    <property type="match status" value="2"/>
</dbReference>
<dbReference type="InterPro" id="IPR007487">
    <property type="entry name" value="ABC_transpt-TYRBP-like"/>
</dbReference>
<dbReference type="SUPFAM" id="SSF53822">
    <property type="entry name" value="Periplasmic binding protein-like I"/>
    <property type="match status" value="1"/>
</dbReference>
<gene>
    <name evidence="2" type="ORF">IAA97_06550</name>
</gene>
<protein>
    <submittedName>
        <fullName evidence="2">ABC transporter substrate-binding protein</fullName>
    </submittedName>
</protein>
<dbReference type="Proteomes" id="UP000823615">
    <property type="component" value="Unassembled WGS sequence"/>
</dbReference>
<accession>A0A9D9E1T6</accession>
<dbReference type="Pfam" id="PF04392">
    <property type="entry name" value="ABC_sub_bind"/>
    <property type="match status" value="1"/>
</dbReference>
<feature type="chain" id="PRO_5038395177" evidence="1">
    <location>
        <begin position="24"/>
        <end position="326"/>
    </location>
</feature>
<dbReference type="PANTHER" id="PTHR35271">
    <property type="entry name" value="ABC TRANSPORTER, SUBSTRATE-BINDING LIPOPROTEIN-RELATED"/>
    <property type="match status" value="1"/>
</dbReference>
<reference evidence="2" key="1">
    <citation type="submission" date="2020-10" db="EMBL/GenBank/DDBJ databases">
        <authorList>
            <person name="Gilroy R."/>
        </authorList>
    </citation>
    <scope>NUCLEOTIDE SEQUENCE</scope>
    <source>
        <strain evidence="2">7293</strain>
    </source>
</reference>
<organism evidence="2 3">
    <name type="scientific">Candidatus Ornithospirochaeta stercoripullorum</name>
    <dbReference type="NCBI Taxonomy" id="2840899"/>
    <lineage>
        <taxon>Bacteria</taxon>
        <taxon>Pseudomonadati</taxon>
        <taxon>Spirochaetota</taxon>
        <taxon>Spirochaetia</taxon>
        <taxon>Spirochaetales</taxon>
        <taxon>Spirochaetaceae</taxon>
        <taxon>Spirochaetaceae incertae sedis</taxon>
        <taxon>Candidatus Ornithospirochaeta</taxon>
    </lineage>
</organism>
<dbReference type="InterPro" id="IPR028082">
    <property type="entry name" value="Peripla_BP_I"/>
</dbReference>
<dbReference type="AlphaFoldDB" id="A0A9D9E1T6"/>
<sequence length="326" mass="34619">MKKFITFLFIFALVIIASFSALSAQGNKEVDGRVQIGISKLMVHPALDSIEQGIKDYLNENGVNAIYETQSANGEISTAASIAQLFQTEGKDIVIGIATPTAQALANVFQDVPVVYATVTDPDAAGLTGLENVCGTSDMVPVDKQLEIIEEVTGVKKLGMIYTSAEANGITLMEAMQEACDEAGIELITASISNSSEVMMAAQSIIDRVDAMYVSTDNTVISAISALSSVCMDASVPLFSADTTSSFGTDVLMAGGFDYYQSGRLTGEVVKRILDGEDPAQIGTLYLENLEIYVNLDTAEKLGITIPESLMAQASYIIKDGAEIEI</sequence>